<evidence type="ECO:0000256" key="1">
    <source>
        <dbReference type="SAM" id="MobiDB-lite"/>
    </source>
</evidence>
<feature type="region of interest" description="Disordered" evidence="1">
    <location>
        <begin position="593"/>
        <end position="613"/>
    </location>
</feature>
<evidence type="ECO:0000259" key="2">
    <source>
        <dbReference type="Pfam" id="PF24626"/>
    </source>
</evidence>
<dbReference type="Proteomes" id="UP001412067">
    <property type="component" value="Unassembled WGS sequence"/>
</dbReference>
<dbReference type="PANTHER" id="PTHR16212">
    <property type="entry name" value="FOCADHESIN FAMILY MEMBER"/>
    <property type="match status" value="1"/>
</dbReference>
<protein>
    <recommendedName>
        <fullName evidence="2">Tf2-1-like SH3-like domain-containing protein</fullName>
    </recommendedName>
</protein>
<reference evidence="3 4" key="1">
    <citation type="journal article" date="2022" name="Nat. Plants">
        <title>Genomes of leafy and leafless Platanthera orchids illuminate the evolution of mycoheterotrophy.</title>
        <authorList>
            <person name="Li M.H."/>
            <person name="Liu K.W."/>
            <person name="Li Z."/>
            <person name="Lu H.C."/>
            <person name="Ye Q.L."/>
            <person name="Zhang D."/>
            <person name="Wang J.Y."/>
            <person name="Li Y.F."/>
            <person name="Zhong Z.M."/>
            <person name="Liu X."/>
            <person name="Yu X."/>
            <person name="Liu D.K."/>
            <person name="Tu X.D."/>
            <person name="Liu B."/>
            <person name="Hao Y."/>
            <person name="Liao X.Y."/>
            <person name="Jiang Y.T."/>
            <person name="Sun W.H."/>
            <person name="Chen J."/>
            <person name="Chen Y.Q."/>
            <person name="Ai Y."/>
            <person name="Zhai J.W."/>
            <person name="Wu S.S."/>
            <person name="Zhou Z."/>
            <person name="Hsiao Y.Y."/>
            <person name="Wu W.L."/>
            <person name="Chen Y.Y."/>
            <person name="Lin Y.F."/>
            <person name="Hsu J.L."/>
            <person name="Li C.Y."/>
            <person name="Wang Z.W."/>
            <person name="Zhao X."/>
            <person name="Zhong W.Y."/>
            <person name="Ma X.K."/>
            <person name="Ma L."/>
            <person name="Huang J."/>
            <person name="Chen G.Z."/>
            <person name="Huang M.Z."/>
            <person name="Huang L."/>
            <person name="Peng D.H."/>
            <person name="Luo Y.B."/>
            <person name="Zou S.Q."/>
            <person name="Chen S.P."/>
            <person name="Lan S."/>
            <person name="Tsai W.C."/>
            <person name="Van de Peer Y."/>
            <person name="Liu Z.J."/>
        </authorList>
    </citation>
    <scope>NUCLEOTIDE SEQUENCE [LARGE SCALE GENOMIC DNA]</scope>
    <source>
        <strain evidence="3">Lor288</strain>
    </source>
</reference>
<evidence type="ECO:0000313" key="3">
    <source>
        <dbReference type="EMBL" id="KAK8939531.1"/>
    </source>
</evidence>
<evidence type="ECO:0000313" key="4">
    <source>
        <dbReference type="Proteomes" id="UP001412067"/>
    </source>
</evidence>
<accession>A0ABR2LEX6</accession>
<proteinExistence type="predicted"/>
<dbReference type="Pfam" id="PF24626">
    <property type="entry name" value="SH3_Tf2-1"/>
    <property type="match status" value="1"/>
</dbReference>
<comment type="caution">
    <text evidence="3">The sequence shown here is derived from an EMBL/GenBank/DDBJ whole genome shotgun (WGS) entry which is preliminary data.</text>
</comment>
<dbReference type="InterPro" id="IPR056924">
    <property type="entry name" value="SH3_Tf2-1"/>
</dbReference>
<dbReference type="EMBL" id="JBBWWR010000020">
    <property type="protein sequence ID" value="KAK8939531.1"/>
    <property type="molecule type" value="Genomic_DNA"/>
</dbReference>
<feature type="compositionally biased region" description="Polar residues" evidence="1">
    <location>
        <begin position="593"/>
        <end position="611"/>
    </location>
</feature>
<dbReference type="InterPro" id="IPR045163">
    <property type="entry name" value="Focadhesin/RST1"/>
</dbReference>
<gene>
    <name evidence="3" type="ORF">KSP40_PGU019132</name>
</gene>
<feature type="domain" description="Tf2-1-like SH3-like" evidence="2">
    <location>
        <begin position="39"/>
        <end position="94"/>
    </location>
</feature>
<dbReference type="PANTHER" id="PTHR16212:SF4">
    <property type="entry name" value="FOCADHESIN"/>
    <property type="match status" value="1"/>
</dbReference>
<name>A0ABR2LEX6_9ASPA</name>
<sequence>MAEDARDVQTDTQHKLLESNAKYKAADDKHRREKLFEVGDLVMVFVRKKRFPAGRHHKLMPKKFGTFPITHKINDNAYIVDLPPEFTISKTFYVVPSSSYDIISSASVFLLNQLFEYEHEHQQWSSAISLGLIANCFHATDRMQKTNVIISLMKVACSSKSHLVIGACGLGLGFACRGLLSSEEVDSNSHTEATLLRDVVMTLSMLLIKLCPHASHSLENLIKLLLVDDCDSSEAYSLLPQWNIDNKEEEDTWGVAGLVWGLGNSATALSSLGVNDVVLNLKDVLFSWLQYHVSSKVAEIPLAVGACLAIPIVFTFSQSSDLIISDVNAFLICYVSLISEILNSRESGIHHQNLLMASCVGAGSLVSCILSDGVHSIRYDDIKHLLEVLRNCYLNSHLPLVQLGGMIGVVNAFGAAAGDLTYNHSQPSFLPISLDLQVSDFVRGPMLLSPVCENLSMSFVHELFLVAKESKEQQTQKNAAWAFSFLRHKWYLNNFQEIDSSESILKVSTVQSQSLAEDSLVWRMCLWLSNINYHQGETLTMEVSSAAIPLLISPPYQPTIPHVVLSSPLPPTPTPLLQVYARRRRGTNSQLLHTIPKSTPDSSTGLQGSRASTRHPLSHYVTYDSLSSRHGAFVASLSSISIPTSSQEPLRNQKWKDAFREEMIALEKNCT</sequence>
<keyword evidence="4" id="KW-1185">Reference proteome</keyword>
<organism evidence="3 4">
    <name type="scientific">Platanthera guangdongensis</name>
    <dbReference type="NCBI Taxonomy" id="2320717"/>
    <lineage>
        <taxon>Eukaryota</taxon>
        <taxon>Viridiplantae</taxon>
        <taxon>Streptophyta</taxon>
        <taxon>Embryophyta</taxon>
        <taxon>Tracheophyta</taxon>
        <taxon>Spermatophyta</taxon>
        <taxon>Magnoliopsida</taxon>
        <taxon>Liliopsida</taxon>
        <taxon>Asparagales</taxon>
        <taxon>Orchidaceae</taxon>
        <taxon>Orchidoideae</taxon>
        <taxon>Orchideae</taxon>
        <taxon>Orchidinae</taxon>
        <taxon>Platanthera</taxon>
    </lineage>
</organism>